<gene>
    <name evidence="9" type="ORF">DGUA_6G007326</name>
</gene>
<dbReference type="PROSITE" id="PS00010">
    <property type="entry name" value="ASX_HYDROXYL"/>
    <property type="match status" value="1"/>
</dbReference>
<dbReference type="InterPro" id="IPR000742">
    <property type="entry name" value="EGF"/>
</dbReference>
<dbReference type="InterPro" id="IPR000152">
    <property type="entry name" value="EGF-type_Asp/Asn_hydroxyl_site"/>
</dbReference>
<dbReference type="EMBL" id="OUUW01000002">
    <property type="protein sequence ID" value="SPP76750.1"/>
    <property type="molecule type" value="Genomic_DNA"/>
</dbReference>
<dbReference type="OrthoDB" id="10009301at2759"/>
<dbReference type="PANTHER" id="PTHR12916:SF4">
    <property type="entry name" value="UNINFLATABLE, ISOFORM C"/>
    <property type="match status" value="1"/>
</dbReference>
<evidence type="ECO:0000256" key="6">
    <source>
        <dbReference type="PROSITE-ProRule" id="PRU00076"/>
    </source>
</evidence>
<dbReference type="PROSITE" id="PS01186">
    <property type="entry name" value="EGF_2"/>
    <property type="match status" value="1"/>
</dbReference>
<keyword evidence="10" id="KW-1185">Reference proteome</keyword>
<reference evidence="10" key="1">
    <citation type="submission" date="2018-01" db="EMBL/GenBank/DDBJ databases">
        <authorList>
            <person name="Alioto T."/>
            <person name="Alioto T."/>
        </authorList>
    </citation>
    <scope>NUCLEOTIDE SEQUENCE [LARGE SCALE GENOMIC DNA]</scope>
</reference>
<keyword evidence="4 6" id="KW-1015">Disulfide bond</keyword>
<dbReference type="GO" id="GO:0005509">
    <property type="term" value="F:calcium ion binding"/>
    <property type="evidence" value="ECO:0007669"/>
    <property type="project" value="InterPro"/>
</dbReference>
<comment type="caution">
    <text evidence="6">Lacks conserved residue(s) required for the propagation of feature annotation.</text>
</comment>
<dbReference type="PANTHER" id="PTHR12916">
    <property type="entry name" value="CYTOCHROME C OXIDASE POLYPEPTIDE VIC-2"/>
    <property type="match status" value="1"/>
</dbReference>
<keyword evidence="3" id="KW-0677">Repeat</keyword>
<feature type="chain" id="PRO_5017186199" evidence="7">
    <location>
        <begin position="24"/>
        <end position="213"/>
    </location>
</feature>
<protein>
    <submittedName>
        <fullName evidence="9">Blast:Protein eyes shut homolog</fullName>
    </submittedName>
</protein>
<feature type="signal peptide" evidence="7">
    <location>
        <begin position="1"/>
        <end position="23"/>
    </location>
</feature>
<evidence type="ECO:0000256" key="2">
    <source>
        <dbReference type="ARBA" id="ARBA00022729"/>
    </source>
</evidence>
<dbReference type="SMART" id="SM00181">
    <property type="entry name" value="EGF"/>
    <property type="match status" value="1"/>
</dbReference>
<evidence type="ECO:0000259" key="8">
    <source>
        <dbReference type="PROSITE" id="PS50026"/>
    </source>
</evidence>
<dbReference type="CDD" id="cd00054">
    <property type="entry name" value="EGF_CA"/>
    <property type="match status" value="1"/>
</dbReference>
<sequence length="213" mass="24609">MCSNTLKILCLLVLCLLLLELEASSDEQDDRAVITRQENGNLLLKAAPDQNVTIRLMGEDATVMVNDVDVLPLLRRRLQVITARQVAARREPLSLDVQKDQFRAVQRSLTRLEKRFFNMRNNTRRSGLNQRVLRRQLQRIERVSTTLARIQVFLAKDECQSNPCQNGGTCHDLYKSFQCDCVAGWQVKNCKKLVLENEVNRILDVKIYFSYLK</sequence>
<name>A0A3B0JMN3_DROGU</name>
<dbReference type="Gene3D" id="2.10.25.10">
    <property type="entry name" value="Laminin"/>
    <property type="match status" value="1"/>
</dbReference>
<keyword evidence="5" id="KW-0325">Glycoprotein</keyword>
<dbReference type="PROSITE" id="PS50026">
    <property type="entry name" value="EGF_3"/>
    <property type="match status" value="1"/>
</dbReference>
<dbReference type="SMART" id="SM00179">
    <property type="entry name" value="EGF_CA"/>
    <property type="match status" value="1"/>
</dbReference>
<evidence type="ECO:0000256" key="7">
    <source>
        <dbReference type="SAM" id="SignalP"/>
    </source>
</evidence>
<evidence type="ECO:0000313" key="10">
    <source>
        <dbReference type="Proteomes" id="UP000268350"/>
    </source>
</evidence>
<feature type="domain" description="EGF-like" evidence="8">
    <location>
        <begin position="155"/>
        <end position="191"/>
    </location>
</feature>
<dbReference type="OMA" id="ASCEMDI"/>
<dbReference type="SUPFAM" id="SSF57196">
    <property type="entry name" value="EGF/Laminin"/>
    <property type="match status" value="1"/>
</dbReference>
<dbReference type="Pfam" id="PF00008">
    <property type="entry name" value="EGF"/>
    <property type="match status" value="1"/>
</dbReference>
<dbReference type="AlphaFoldDB" id="A0A3B0JMN3"/>
<evidence type="ECO:0000256" key="5">
    <source>
        <dbReference type="ARBA" id="ARBA00023180"/>
    </source>
</evidence>
<proteinExistence type="predicted"/>
<evidence type="ECO:0000256" key="1">
    <source>
        <dbReference type="ARBA" id="ARBA00022536"/>
    </source>
</evidence>
<organism evidence="9 10">
    <name type="scientific">Drosophila guanche</name>
    <name type="common">Fruit fly</name>
    <dbReference type="NCBI Taxonomy" id="7266"/>
    <lineage>
        <taxon>Eukaryota</taxon>
        <taxon>Metazoa</taxon>
        <taxon>Ecdysozoa</taxon>
        <taxon>Arthropoda</taxon>
        <taxon>Hexapoda</taxon>
        <taxon>Insecta</taxon>
        <taxon>Pterygota</taxon>
        <taxon>Neoptera</taxon>
        <taxon>Endopterygota</taxon>
        <taxon>Diptera</taxon>
        <taxon>Brachycera</taxon>
        <taxon>Muscomorpha</taxon>
        <taxon>Ephydroidea</taxon>
        <taxon>Drosophilidae</taxon>
        <taxon>Drosophila</taxon>
        <taxon>Sophophora</taxon>
    </lineage>
</organism>
<dbReference type="Proteomes" id="UP000268350">
    <property type="component" value="Unassembled WGS sequence"/>
</dbReference>
<dbReference type="InterPro" id="IPR001881">
    <property type="entry name" value="EGF-like_Ca-bd_dom"/>
</dbReference>
<accession>A0A3B0JMN3</accession>
<evidence type="ECO:0000313" key="9">
    <source>
        <dbReference type="EMBL" id="SPP76750.1"/>
    </source>
</evidence>
<keyword evidence="2 7" id="KW-0732">Signal</keyword>
<keyword evidence="1 6" id="KW-0245">EGF-like domain</keyword>
<evidence type="ECO:0000256" key="4">
    <source>
        <dbReference type="ARBA" id="ARBA00023157"/>
    </source>
</evidence>
<feature type="disulfide bond" evidence="6">
    <location>
        <begin position="181"/>
        <end position="190"/>
    </location>
</feature>
<dbReference type="STRING" id="7266.A0A3B0JMN3"/>
<evidence type="ECO:0000256" key="3">
    <source>
        <dbReference type="ARBA" id="ARBA00022737"/>
    </source>
</evidence>
<dbReference type="FunFam" id="2.10.25.10:FF:000006">
    <property type="entry name" value="Versican core protein-like isoform 1"/>
    <property type="match status" value="1"/>
</dbReference>